<evidence type="ECO:0000313" key="3">
    <source>
        <dbReference type="Proteomes" id="UP000235388"/>
    </source>
</evidence>
<keyword evidence="3" id="KW-1185">Reference proteome</keyword>
<dbReference type="AlphaFoldDB" id="A0A2N5SB25"/>
<dbReference type="EMBL" id="PGCJ01001059">
    <property type="protein sequence ID" value="PLW10461.1"/>
    <property type="molecule type" value="Genomic_DNA"/>
</dbReference>
<accession>A0A2N5SB25</accession>
<comment type="caution">
    <text evidence="2">The sequence shown here is derived from an EMBL/GenBank/DDBJ whole genome shotgun (WGS) entry which is preliminary data.</text>
</comment>
<proteinExistence type="predicted"/>
<evidence type="ECO:0000256" key="1">
    <source>
        <dbReference type="SAM" id="MobiDB-lite"/>
    </source>
</evidence>
<sequence length="111" mass="12170">MADRVIKPTRSIKHGQRNFCVGLLIRAEDCLARRARRSTDPAVMPTACAGAVGMTIGSDGSDQRQTRPVPDQQDAPTLRFLRKPPVVYFPWAFQPPRGRTTKSGAPVTAPK</sequence>
<feature type="region of interest" description="Disordered" evidence="1">
    <location>
        <begin position="92"/>
        <end position="111"/>
    </location>
</feature>
<evidence type="ECO:0000313" key="2">
    <source>
        <dbReference type="EMBL" id="PLW10461.1"/>
    </source>
</evidence>
<reference evidence="2 3" key="1">
    <citation type="submission" date="2017-11" db="EMBL/GenBank/DDBJ databases">
        <title>De novo assembly and phasing of dikaryotic genomes from two isolates of Puccinia coronata f. sp. avenae, the causal agent of oat crown rust.</title>
        <authorList>
            <person name="Miller M.E."/>
            <person name="Zhang Y."/>
            <person name="Omidvar V."/>
            <person name="Sperschneider J."/>
            <person name="Schwessinger B."/>
            <person name="Raley C."/>
            <person name="Palmer J.M."/>
            <person name="Garnica D."/>
            <person name="Upadhyaya N."/>
            <person name="Rathjen J."/>
            <person name="Taylor J.M."/>
            <person name="Park R.F."/>
            <person name="Dodds P.N."/>
            <person name="Hirsch C.D."/>
            <person name="Kianian S.F."/>
            <person name="Figueroa M."/>
        </authorList>
    </citation>
    <scope>NUCLEOTIDE SEQUENCE [LARGE SCALE GENOMIC DNA]</scope>
    <source>
        <strain evidence="2">12NC29</strain>
    </source>
</reference>
<dbReference type="Proteomes" id="UP000235388">
    <property type="component" value="Unassembled WGS sequence"/>
</dbReference>
<organism evidence="2 3">
    <name type="scientific">Puccinia coronata f. sp. avenae</name>
    <dbReference type="NCBI Taxonomy" id="200324"/>
    <lineage>
        <taxon>Eukaryota</taxon>
        <taxon>Fungi</taxon>
        <taxon>Dikarya</taxon>
        <taxon>Basidiomycota</taxon>
        <taxon>Pucciniomycotina</taxon>
        <taxon>Pucciniomycetes</taxon>
        <taxon>Pucciniales</taxon>
        <taxon>Pucciniaceae</taxon>
        <taxon>Puccinia</taxon>
    </lineage>
</organism>
<name>A0A2N5SB25_9BASI</name>
<gene>
    <name evidence="2" type="ORF">PCANC_23154</name>
</gene>
<feature type="region of interest" description="Disordered" evidence="1">
    <location>
        <begin position="54"/>
        <end position="75"/>
    </location>
</feature>
<protein>
    <submittedName>
        <fullName evidence="2">Uncharacterized protein</fullName>
    </submittedName>
</protein>